<keyword evidence="2" id="KW-0547">Nucleotide-binding</keyword>
<organism evidence="4 5">
    <name type="scientific">Piscinibacter sakaiensis</name>
    <name type="common">Ideonella sakaiensis</name>
    <dbReference type="NCBI Taxonomy" id="1547922"/>
    <lineage>
        <taxon>Bacteria</taxon>
        <taxon>Pseudomonadati</taxon>
        <taxon>Pseudomonadota</taxon>
        <taxon>Betaproteobacteria</taxon>
        <taxon>Burkholderiales</taxon>
        <taxon>Sphaerotilaceae</taxon>
        <taxon>Piscinibacter</taxon>
    </lineage>
</organism>
<evidence type="ECO:0000256" key="1">
    <source>
        <dbReference type="PIRSR" id="PIRSR640198-1"/>
    </source>
</evidence>
<comment type="caution">
    <text evidence="4">The sequence shown here is derived from an EMBL/GenBank/DDBJ whole genome shotgun (WGS) entry which is preliminary data.</text>
</comment>
<keyword evidence="5" id="KW-1185">Reference proteome</keyword>
<reference evidence="5" key="1">
    <citation type="submission" date="2015-07" db="EMBL/GenBank/DDBJ databases">
        <title>Discovery of a poly(ethylene terephthalate assimilation.</title>
        <authorList>
            <person name="Yoshida S."/>
            <person name="Hiraga K."/>
            <person name="Takehana T."/>
            <person name="Taniguchi I."/>
            <person name="Yamaji H."/>
            <person name="Maeda Y."/>
            <person name="Toyohara K."/>
            <person name="Miyamoto K."/>
            <person name="Kimura Y."/>
            <person name="Oda K."/>
        </authorList>
    </citation>
    <scope>NUCLEOTIDE SEQUENCE [LARGE SCALE GENOMIC DNA]</scope>
    <source>
        <strain evidence="5">NBRC 110686 / TISTR 2288 / 201-F6</strain>
    </source>
</reference>
<dbReference type="GO" id="GO:0005524">
    <property type="term" value="F:ATP binding"/>
    <property type="evidence" value="ECO:0007669"/>
    <property type="project" value="UniProtKB-KW"/>
</dbReference>
<dbReference type="Gene3D" id="1.10.3290.10">
    <property type="entry name" value="Fido-like domain"/>
    <property type="match status" value="1"/>
</dbReference>
<dbReference type="InterPro" id="IPR003812">
    <property type="entry name" value="Fido"/>
</dbReference>
<dbReference type="InterPro" id="IPR040198">
    <property type="entry name" value="Fido_containing"/>
</dbReference>
<protein>
    <submittedName>
        <fullName evidence="4">Filamentation induced by cAMP protein Fic</fullName>
    </submittedName>
</protein>
<dbReference type="Proteomes" id="UP000037660">
    <property type="component" value="Unassembled WGS sequence"/>
</dbReference>
<name>A0A0K8NTN7_PISS1</name>
<dbReference type="EMBL" id="BBYR01000002">
    <property type="protein sequence ID" value="GAP33776.1"/>
    <property type="molecule type" value="Genomic_DNA"/>
</dbReference>
<reference evidence="4 5" key="2">
    <citation type="journal article" date="2016" name="Science">
        <title>A bacterium that degrades and assimilates poly(ethylene terephthalate).</title>
        <authorList>
            <person name="Yoshida S."/>
            <person name="Hiraga K."/>
            <person name="Takehana T."/>
            <person name="Taniguchi I."/>
            <person name="Yamaji H."/>
            <person name="Maeda Y."/>
            <person name="Toyohara K."/>
            <person name="Miyamoto K."/>
            <person name="Kimura Y."/>
            <person name="Oda K."/>
        </authorList>
    </citation>
    <scope>NUCLEOTIDE SEQUENCE [LARGE SCALE GENOMIC DNA]</scope>
    <source>
        <strain evidence="5">NBRC 110686 / TISTR 2288 / 201-F6</strain>
    </source>
</reference>
<feature type="domain" description="Fido" evidence="3">
    <location>
        <begin position="220"/>
        <end position="375"/>
    </location>
</feature>
<sequence length="513" mass="57044">MPLPVSSRIAGRRASHVGQATTIESYVEAMRPDATLRGHLTFHLKHEVPHFELLSRVFARCDAGDVAAWVADEPTGQYARRAAFLHEFFTGQQLPVPAALGGGYHDAISDQGLVTATPGRGELNRRWRIRDNMPGTRAFCPMIVKAQAGAAALDLDVRALIHDLEAEFGTELLMRSAVWMTLRESRASFEIEGEADKSDRIQRFADVLARRTGQGDHPPLDDASLAELQREILGQRTTVQRFGLRQSPVFVGEVVRYQDIVHDIAPPPEDLADMLAGLQTFLDRTRGQSPVMRSTVAAFGFVYIHPLADGNGRVHRFLVNDVLRRDGVVQEPMILPVSSWITSDAAERRAYERILDVVSRPLLHTLAGTYRFSETPTAFPDGITSNFVFDGSETARHAWRYLDLSHHVAYMADVVERTVREDMLEASRYLRSHAQARSAIKEIVEMPDAQIDRVIRSVRNNEGELSGALRKELPILEEPGLWDSVVQVVRQAFEIGPQGDAAGTDGGARKPPR</sequence>
<accession>A0A0K8NTN7</accession>
<evidence type="ECO:0000259" key="3">
    <source>
        <dbReference type="PROSITE" id="PS51459"/>
    </source>
</evidence>
<feature type="binding site" evidence="2">
    <location>
        <begin position="309"/>
        <end position="316"/>
    </location>
    <ligand>
        <name>ATP</name>
        <dbReference type="ChEBI" id="CHEBI:30616"/>
    </ligand>
</feature>
<evidence type="ECO:0000256" key="2">
    <source>
        <dbReference type="PIRSR" id="PIRSR640198-2"/>
    </source>
</evidence>
<proteinExistence type="predicted"/>
<evidence type="ECO:0000313" key="4">
    <source>
        <dbReference type="EMBL" id="GAP33776.1"/>
    </source>
</evidence>
<keyword evidence="2" id="KW-0067">ATP-binding</keyword>
<dbReference type="SUPFAM" id="SSF140931">
    <property type="entry name" value="Fic-like"/>
    <property type="match status" value="1"/>
</dbReference>
<dbReference type="STRING" id="1547922.ISF6_1031"/>
<dbReference type="PANTHER" id="PTHR13504:SF38">
    <property type="entry name" value="FIDO DOMAIN-CONTAINING PROTEIN"/>
    <property type="match status" value="1"/>
</dbReference>
<dbReference type="PROSITE" id="PS51459">
    <property type="entry name" value="FIDO"/>
    <property type="match status" value="1"/>
</dbReference>
<dbReference type="PANTHER" id="PTHR13504">
    <property type="entry name" value="FIDO DOMAIN-CONTAINING PROTEIN DDB_G0283145"/>
    <property type="match status" value="1"/>
</dbReference>
<dbReference type="InterPro" id="IPR036597">
    <property type="entry name" value="Fido-like_dom_sf"/>
</dbReference>
<feature type="active site" evidence="1">
    <location>
        <position position="305"/>
    </location>
</feature>
<evidence type="ECO:0000313" key="5">
    <source>
        <dbReference type="Proteomes" id="UP000037660"/>
    </source>
</evidence>
<gene>
    <name evidence="4" type="ORF">ISF6_1031</name>
</gene>
<dbReference type="AlphaFoldDB" id="A0A0K8NTN7"/>
<dbReference type="Pfam" id="PF02661">
    <property type="entry name" value="Fic"/>
    <property type="match status" value="1"/>
</dbReference>